<dbReference type="SUPFAM" id="SSF55486">
    <property type="entry name" value="Metalloproteases ('zincins'), catalytic domain"/>
    <property type="match status" value="1"/>
</dbReference>
<dbReference type="InterPro" id="IPR038555">
    <property type="entry name" value="Zincin_1_sf"/>
</dbReference>
<reference evidence="1 2" key="1">
    <citation type="submission" date="2018-05" db="EMBL/GenBank/DDBJ databases">
        <title>Genetic diversity of glacier-inhabiting Cryobacterium bacteria in China and description of Cryobacterium mengkeensis sp. nov. and Arthrobacter glacialis sp. nov.</title>
        <authorList>
            <person name="Liu Q."/>
            <person name="Xin Y.-H."/>
        </authorList>
    </citation>
    <scope>NUCLEOTIDE SEQUENCE [LARGE SCALE GENOMIC DNA]</scope>
    <source>
        <strain evidence="1 2">LI2</strain>
    </source>
</reference>
<dbReference type="InterPro" id="IPR010428">
    <property type="entry name" value="Zincin_1"/>
</dbReference>
<evidence type="ECO:0000313" key="1">
    <source>
        <dbReference type="EMBL" id="PYI65430.1"/>
    </source>
</evidence>
<protein>
    <recommendedName>
        <fullName evidence="3">Metallopeptidase family protein</fullName>
    </recommendedName>
</protein>
<sequence>MDDADFDAAVEQALAAIPADISARMDNVAVFVDDDYIPREGDDPSTVLLGLYEGTPLTERDSWWGAGSLPDRITIYRTPILDICSSRKQVIHEVTVTVVHEIAHHFGISDERLHELGWG</sequence>
<dbReference type="AlphaFoldDB" id="A0A2V5LG76"/>
<dbReference type="CDD" id="cd12952">
    <property type="entry name" value="MMP_ACEL2062"/>
    <property type="match status" value="1"/>
</dbReference>
<accession>A0A2V5LG76</accession>
<evidence type="ECO:0008006" key="3">
    <source>
        <dbReference type="Google" id="ProtNLM"/>
    </source>
</evidence>
<dbReference type="Pfam" id="PF06262">
    <property type="entry name" value="Zincin_1"/>
    <property type="match status" value="1"/>
</dbReference>
<gene>
    <name evidence="1" type="ORF">CVV68_18500</name>
</gene>
<dbReference type="Gene3D" id="3.30.2010.20">
    <property type="match status" value="1"/>
</dbReference>
<name>A0A2V5LG76_9MICC</name>
<organism evidence="1 2">
    <name type="scientific">Arthrobacter livingstonensis</name>
    <dbReference type="NCBI Taxonomy" id="670078"/>
    <lineage>
        <taxon>Bacteria</taxon>
        <taxon>Bacillati</taxon>
        <taxon>Actinomycetota</taxon>
        <taxon>Actinomycetes</taxon>
        <taxon>Micrococcales</taxon>
        <taxon>Micrococcaceae</taxon>
        <taxon>Arthrobacter</taxon>
    </lineage>
</organism>
<evidence type="ECO:0000313" key="2">
    <source>
        <dbReference type="Proteomes" id="UP000247832"/>
    </source>
</evidence>
<dbReference type="OrthoDB" id="9806895at2"/>
<keyword evidence="2" id="KW-1185">Reference proteome</keyword>
<comment type="caution">
    <text evidence="1">The sequence shown here is derived from an EMBL/GenBank/DDBJ whole genome shotgun (WGS) entry which is preliminary data.</text>
</comment>
<dbReference type="Proteomes" id="UP000247832">
    <property type="component" value="Unassembled WGS sequence"/>
</dbReference>
<dbReference type="EMBL" id="QJVD01000025">
    <property type="protein sequence ID" value="PYI65430.1"/>
    <property type="molecule type" value="Genomic_DNA"/>
</dbReference>
<proteinExistence type="predicted"/>